<dbReference type="RefSeq" id="WP_169641431.1">
    <property type="nucleotide sequence ID" value="NZ_CP048788.1"/>
</dbReference>
<dbReference type="AlphaFoldDB" id="A0A858SWL6"/>
<evidence type="ECO:0000256" key="1">
    <source>
        <dbReference type="SAM" id="MobiDB-lite"/>
    </source>
</evidence>
<feature type="region of interest" description="Disordered" evidence="1">
    <location>
        <begin position="321"/>
        <end position="345"/>
    </location>
</feature>
<dbReference type="Proteomes" id="UP000503308">
    <property type="component" value="Chromosome"/>
</dbReference>
<evidence type="ECO:0000256" key="2">
    <source>
        <dbReference type="SAM" id="SignalP"/>
    </source>
</evidence>
<feature type="chain" id="PRO_5032712818" evidence="2">
    <location>
        <begin position="23"/>
        <end position="359"/>
    </location>
</feature>
<feature type="signal peptide" evidence="2">
    <location>
        <begin position="1"/>
        <end position="22"/>
    </location>
</feature>
<keyword evidence="4" id="KW-1185">Reference proteome</keyword>
<accession>A0A858SWL6</accession>
<name>A0A858SWL6_9RHOB</name>
<keyword evidence="2" id="KW-0732">Signal</keyword>
<feature type="compositionally biased region" description="Acidic residues" evidence="1">
    <location>
        <begin position="326"/>
        <end position="345"/>
    </location>
</feature>
<dbReference type="KEGG" id="rpon:G3256_14030"/>
<reference evidence="3 4" key="1">
    <citation type="submission" date="2020-02" db="EMBL/GenBank/DDBJ databases">
        <title>Genome sequence of Roseobacter ponti.</title>
        <authorList>
            <person name="Hollensteiner J."/>
            <person name="Schneider D."/>
            <person name="Poehlein A."/>
            <person name="Daniel R."/>
        </authorList>
    </citation>
    <scope>NUCLEOTIDE SEQUENCE [LARGE SCALE GENOMIC DNA]</scope>
    <source>
        <strain evidence="3 4">DSM 106830</strain>
    </source>
</reference>
<protein>
    <submittedName>
        <fullName evidence="3">Uncharacterized protein</fullName>
    </submittedName>
</protein>
<evidence type="ECO:0000313" key="4">
    <source>
        <dbReference type="Proteomes" id="UP000503308"/>
    </source>
</evidence>
<gene>
    <name evidence="3" type="ORF">G3256_14030</name>
</gene>
<evidence type="ECO:0000313" key="3">
    <source>
        <dbReference type="EMBL" id="QJF52212.1"/>
    </source>
</evidence>
<proteinExistence type="predicted"/>
<feature type="compositionally biased region" description="Low complexity" evidence="1">
    <location>
        <begin position="62"/>
        <end position="76"/>
    </location>
</feature>
<dbReference type="EMBL" id="CP048788">
    <property type="protein sequence ID" value="QJF52212.1"/>
    <property type="molecule type" value="Genomic_DNA"/>
</dbReference>
<organism evidence="3 4">
    <name type="scientific">Roseobacter ponti</name>
    <dbReference type="NCBI Taxonomy" id="1891787"/>
    <lineage>
        <taxon>Bacteria</taxon>
        <taxon>Pseudomonadati</taxon>
        <taxon>Pseudomonadota</taxon>
        <taxon>Alphaproteobacteria</taxon>
        <taxon>Rhodobacterales</taxon>
        <taxon>Roseobacteraceae</taxon>
        <taxon>Roseobacter</taxon>
    </lineage>
</organism>
<sequence length="359" mass="37292">MLKYLQISVASLALSVFAVAPAVVVITADTAVAKSDNGNGGGNKGNGGGGGAKGKSGDKGKSGAAKSNKGNKGGKSTASRGKAGTKVEKSLNRLGNKVKNGFGLFDGLKKNNRTAKASGTKTNRGIEKAFDHPSNLGKMNGAINSSPNAKLAHIRNGNFNGPVGVAAAYAVADAQYADAAEAYADAEARISELTPVSEAFGYIETYNQAVADLEDGTLTPDDEGYEDAVDLVNDTEALQNAEDTIADAREQAEDPDSVTAENVQAALDEASDVEEPDRMALDDAETNLLGLYKGDEESLDDVQKKALIDSVNLPTRDQVRAVLPQEDADTLPAEDPDTPLTDDETAETLDDAVEVIEES</sequence>
<feature type="region of interest" description="Disordered" evidence="1">
    <location>
        <begin position="34"/>
        <end position="91"/>
    </location>
</feature>
<feature type="compositionally biased region" description="Gly residues" evidence="1">
    <location>
        <begin position="38"/>
        <end position="54"/>
    </location>
</feature>